<evidence type="ECO:0000313" key="9">
    <source>
        <dbReference type="EMBL" id="MBE1606082.1"/>
    </source>
</evidence>
<protein>
    <recommendedName>
        <fullName evidence="6">Glycerol operon regulatory protein</fullName>
    </recommendedName>
</protein>
<dbReference type="InterPro" id="IPR036388">
    <property type="entry name" value="WH-like_DNA-bd_sf"/>
</dbReference>
<dbReference type="SUPFAM" id="SSF55781">
    <property type="entry name" value="GAF domain-like"/>
    <property type="match status" value="1"/>
</dbReference>
<evidence type="ECO:0000256" key="6">
    <source>
        <dbReference type="ARBA" id="ARBA00070406"/>
    </source>
</evidence>
<dbReference type="InterPro" id="IPR005471">
    <property type="entry name" value="Tscrpt_reg_IclR_N"/>
</dbReference>
<dbReference type="PROSITE" id="PS51078">
    <property type="entry name" value="ICLR_ED"/>
    <property type="match status" value="1"/>
</dbReference>
<keyword evidence="4" id="KW-0804">Transcription</keyword>
<evidence type="ECO:0000256" key="1">
    <source>
        <dbReference type="ARBA" id="ARBA00022798"/>
    </source>
</evidence>
<dbReference type="FunFam" id="1.10.10.10:FF:000056">
    <property type="entry name" value="IclR family transcriptional regulator"/>
    <property type="match status" value="1"/>
</dbReference>
<dbReference type="GO" id="GO:0003677">
    <property type="term" value="F:DNA binding"/>
    <property type="evidence" value="ECO:0007669"/>
    <property type="project" value="UniProtKB-KW"/>
</dbReference>
<feature type="domain" description="IclR-ED" evidence="8">
    <location>
        <begin position="82"/>
        <end position="263"/>
    </location>
</feature>
<evidence type="ECO:0000259" key="7">
    <source>
        <dbReference type="PROSITE" id="PS51077"/>
    </source>
</evidence>
<dbReference type="InterPro" id="IPR014757">
    <property type="entry name" value="Tscrpt_reg_IclR_C"/>
</dbReference>
<dbReference type="AlphaFoldDB" id="A0A927MTK8"/>
<evidence type="ECO:0000256" key="3">
    <source>
        <dbReference type="ARBA" id="ARBA00023125"/>
    </source>
</evidence>
<organism evidence="9 10">
    <name type="scientific">Actinopolymorpha pittospori</name>
    <dbReference type="NCBI Taxonomy" id="648752"/>
    <lineage>
        <taxon>Bacteria</taxon>
        <taxon>Bacillati</taxon>
        <taxon>Actinomycetota</taxon>
        <taxon>Actinomycetes</taxon>
        <taxon>Propionibacteriales</taxon>
        <taxon>Actinopolymorphaceae</taxon>
        <taxon>Actinopolymorpha</taxon>
    </lineage>
</organism>
<accession>A0A927MTK8</accession>
<name>A0A927MTK8_9ACTN</name>
<feature type="domain" description="HTH iclR-type" evidence="7">
    <location>
        <begin position="19"/>
        <end position="81"/>
    </location>
</feature>
<evidence type="ECO:0000256" key="2">
    <source>
        <dbReference type="ARBA" id="ARBA00023015"/>
    </source>
</evidence>
<keyword evidence="10" id="KW-1185">Reference proteome</keyword>
<dbReference type="PANTHER" id="PTHR30136:SF24">
    <property type="entry name" value="HTH-TYPE TRANSCRIPTIONAL REPRESSOR ALLR"/>
    <property type="match status" value="1"/>
</dbReference>
<dbReference type="PANTHER" id="PTHR30136">
    <property type="entry name" value="HELIX-TURN-HELIX TRANSCRIPTIONAL REGULATOR, ICLR FAMILY"/>
    <property type="match status" value="1"/>
</dbReference>
<dbReference type="InterPro" id="IPR036390">
    <property type="entry name" value="WH_DNA-bd_sf"/>
</dbReference>
<dbReference type="GO" id="GO:0006071">
    <property type="term" value="P:glycerol metabolic process"/>
    <property type="evidence" value="ECO:0007669"/>
    <property type="project" value="UniProtKB-KW"/>
</dbReference>
<comment type="caution">
    <text evidence="9">The sequence shown here is derived from an EMBL/GenBank/DDBJ whole genome shotgun (WGS) entry which is preliminary data.</text>
</comment>
<keyword evidence="1" id="KW-0319">Glycerol metabolism</keyword>
<evidence type="ECO:0000313" key="10">
    <source>
        <dbReference type="Proteomes" id="UP000638648"/>
    </source>
</evidence>
<dbReference type="GO" id="GO:0045892">
    <property type="term" value="P:negative regulation of DNA-templated transcription"/>
    <property type="evidence" value="ECO:0007669"/>
    <property type="project" value="TreeGrafter"/>
</dbReference>
<evidence type="ECO:0000259" key="8">
    <source>
        <dbReference type="PROSITE" id="PS51078"/>
    </source>
</evidence>
<dbReference type="InterPro" id="IPR029016">
    <property type="entry name" value="GAF-like_dom_sf"/>
</dbReference>
<reference evidence="9" key="1">
    <citation type="submission" date="2020-10" db="EMBL/GenBank/DDBJ databases">
        <title>Sequencing the genomes of 1000 actinobacteria strains.</title>
        <authorList>
            <person name="Klenk H.-P."/>
        </authorList>
    </citation>
    <scope>NUCLEOTIDE SEQUENCE</scope>
    <source>
        <strain evidence="9">DSM 45354</strain>
    </source>
</reference>
<evidence type="ECO:0000256" key="5">
    <source>
        <dbReference type="ARBA" id="ARBA00058938"/>
    </source>
</evidence>
<dbReference type="InterPro" id="IPR050707">
    <property type="entry name" value="HTH_MetabolicPath_Reg"/>
</dbReference>
<keyword evidence="2" id="KW-0805">Transcription regulation</keyword>
<dbReference type="PROSITE" id="PS51077">
    <property type="entry name" value="HTH_ICLR"/>
    <property type="match status" value="1"/>
</dbReference>
<dbReference type="SMART" id="SM00346">
    <property type="entry name" value="HTH_ICLR"/>
    <property type="match status" value="1"/>
</dbReference>
<dbReference type="Gene3D" id="1.10.10.10">
    <property type="entry name" value="Winged helix-like DNA-binding domain superfamily/Winged helix DNA-binding domain"/>
    <property type="match status" value="1"/>
</dbReference>
<comment type="function">
    <text evidence="5">May be an activator protein for the gylABX operon.</text>
</comment>
<dbReference type="RefSeq" id="WP_337917664.1">
    <property type="nucleotide sequence ID" value="NZ_BAABJL010000025.1"/>
</dbReference>
<dbReference type="EMBL" id="JADBEM010000001">
    <property type="protein sequence ID" value="MBE1606082.1"/>
    <property type="molecule type" value="Genomic_DNA"/>
</dbReference>
<dbReference type="GO" id="GO:0003700">
    <property type="term" value="F:DNA-binding transcription factor activity"/>
    <property type="evidence" value="ECO:0007669"/>
    <property type="project" value="TreeGrafter"/>
</dbReference>
<keyword evidence="3 9" id="KW-0238">DNA-binding</keyword>
<dbReference type="Pfam" id="PF01614">
    <property type="entry name" value="IclR_C"/>
    <property type="match status" value="1"/>
</dbReference>
<dbReference type="Proteomes" id="UP000638648">
    <property type="component" value="Unassembled WGS sequence"/>
</dbReference>
<evidence type="ECO:0000256" key="4">
    <source>
        <dbReference type="ARBA" id="ARBA00023163"/>
    </source>
</evidence>
<sequence length="277" mass="30030">MTEFDTDDSRGGAARFRPVKSADRVLAILEWLAAKGESQSLSEISRDLEIPVSSLHAILRTMERRGWLETDPTGIRFGIGVEALRVGSAYARADDALARAEPILDWLSDQTGEAVHYGRLEGAHIVYLAKRESRHPLRIHSSIGRRIPAHAAALGKAILAGHSDADVSAILDSPLPALTRRTRTSVKSLLRDLARARKLGYATETEESDQGLGCVAVAVPGRMPPRDAISLAVPTARLNATRVRELAALLREAQRGLAEGVTTPRPLSDTGFLRDLD</sequence>
<dbReference type="SUPFAM" id="SSF46785">
    <property type="entry name" value="Winged helix' DNA-binding domain"/>
    <property type="match status" value="1"/>
</dbReference>
<gene>
    <name evidence="9" type="ORF">HEB94_002930</name>
</gene>
<dbReference type="Gene3D" id="3.30.450.40">
    <property type="match status" value="1"/>
</dbReference>
<proteinExistence type="predicted"/>
<dbReference type="Pfam" id="PF09339">
    <property type="entry name" value="HTH_IclR"/>
    <property type="match status" value="1"/>
</dbReference>